<keyword evidence="1" id="KW-0378">Hydrolase</keyword>
<proteinExistence type="predicted"/>
<dbReference type="EMBL" id="JAYGGQ010000002">
    <property type="protein sequence ID" value="MEA5454138.1"/>
    <property type="molecule type" value="Genomic_DNA"/>
</dbReference>
<dbReference type="SUPFAM" id="SSF56784">
    <property type="entry name" value="HAD-like"/>
    <property type="match status" value="1"/>
</dbReference>
<dbReference type="InterPro" id="IPR036412">
    <property type="entry name" value="HAD-like_sf"/>
</dbReference>
<organism evidence="1 2">
    <name type="scientific">Sinomonas terricola</name>
    <dbReference type="NCBI Taxonomy" id="3110330"/>
    <lineage>
        <taxon>Bacteria</taxon>
        <taxon>Bacillati</taxon>
        <taxon>Actinomycetota</taxon>
        <taxon>Actinomycetes</taxon>
        <taxon>Micrococcales</taxon>
        <taxon>Micrococcaceae</taxon>
        <taxon>Sinomonas</taxon>
    </lineage>
</organism>
<dbReference type="PANTHER" id="PTHR10000">
    <property type="entry name" value="PHOSPHOSERINE PHOSPHATASE"/>
    <property type="match status" value="1"/>
</dbReference>
<sequence>MTGRKAIFLDVDGTYAHHGVAPAAHEAAVRDLRAAGHRVLLCTGRPKSMLSAKLLAPGFDGVVAAAGGYVEFDGEVLADRRFPADVAARVVSVLDGHGVAYVLEAPERVYGPLGVDVRLENLLAGLFPSTGDGAQKGRLDILDALEMSADLSAASFGKVSCFGSPVPVSELALEIGPGIGVIASSLAGMDGSAGELYQLGVHKAVGIQAVVEHLGIAREDVVAVGDGLNDVEMLAYAGVGVAIDGAHPDVVAVADFLTPGPGDAGLVAAFGKLGLL</sequence>
<gene>
    <name evidence="1" type="ORF">SPF06_05310</name>
</gene>
<dbReference type="Gene3D" id="3.30.1240.10">
    <property type="match status" value="1"/>
</dbReference>
<reference evidence="1 2" key="1">
    <citation type="submission" date="2023-12" db="EMBL/GenBank/DDBJ databases">
        <title>Sinomonas terricola sp. nov, isolated from litchi orchard soil in Guangdong, PR China.</title>
        <authorList>
            <person name="Jiaxin W."/>
            <person name="Yang Z."/>
            <person name="Honghui Z."/>
        </authorList>
    </citation>
    <scope>NUCLEOTIDE SEQUENCE [LARGE SCALE GENOMIC DNA]</scope>
    <source>
        <strain evidence="1 2">JGH33</strain>
    </source>
</reference>
<dbReference type="PANTHER" id="PTHR10000:SF25">
    <property type="entry name" value="PHOSPHATASE YKRA-RELATED"/>
    <property type="match status" value="1"/>
</dbReference>
<protein>
    <submittedName>
        <fullName evidence="1">HAD hydrolase family protein</fullName>
    </submittedName>
</protein>
<evidence type="ECO:0000313" key="2">
    <source>
        <dbReference type="Proteomes" id="UP001304769"/>
    </source>
</evidence>
<dbReference type="Proteomes" id="UP001304769">
    <property type="component" value="Unassembled WGS sequence"/>
</dbReference>
<evidence type="ECO:0000313" key="1">
    <source>
        <dbReference type="EMBL" id="MEA5454138.1"/>
    </source>
</evidence>
<keyword evidence="2" id="KW-1185">Reference proteome</keyword>
<name>A0ABU5T390_9MICC</name>
<dbReference type="InterPro" id="IPR023214">
    <property type="entry name" value="HAD_sf"/>
</dbReference>
<dbReference type="Pfam" id="PF08282">
    <property type="entry name" value="Hydrolase_3"/>
    <property type="match status" value="2"/>
</dbReference>
<dbReference type="Gene3D" id="3.40.50.1000">
    <property type="entry name" value="HAD superfamily/HAD-like"/>
    <property type="match status" value="1"/>
</dbReference>
<dbReference type="GO" id="GO:0016787">
    <property type="term" value="F:hydrolase activity"/>
    <property type="evidence" value="ECO:0007669"/>
    <property type="project" value="UniProtKB-KW"/>
</dbReference>
<dbReference type="RefSeq" id="WP_323277922.1">
    <property type="nucleotide sequence ID" value="NZ_JAYGGQ010000002.1"/>
</dbReference>
<comment type="caution">
    <text evidence="1">The sequence shown here is derived from an EMBL/GenBank/DDBJ whole genome shotgun (WGS) entry which is preliminary data.</text>
</comment>
<accession>A0ABU5T390</accession>